<keyword evidence="2" id="KW-0812">Transmembrane</keyword>
<gene>
    <name evidence="3" type="ORF">MNBD_GAMMA09-2944</name>
</gene>
<dbReference type="EMBL" id="UOFI01000067">
    <property type="protein sequence ID" value="VAW65357.1"/>
    <property type="molecule type" value="Genomic_DNA"/>
</dbReference>
<organism evidence="3">
    <name type="scientific">hydrothermal vent metagenome</name>
    <dbReference type="NCBI Taxonomy" id="652676"/>
    <lineage>
        <taxon>unclassified sequences</taxon>
        <taxon>metagenomes</taxon>
        <taxon>ecological metagenomes</taxon>
    </lineage>
</organism>
<proteinExistence type="predicted"/>
<feature type="region of interest" description="Disordered" evidence="1">
    <location>
        <begin position="127"/>
        <end position="154"/>
    </location>
</feature>
<feature type="transmembrane region" description="Helical" evidence="2">
    <location>
        <begin position="60"/>
        <end position="82"/>
    </location>
</feature>
<sequence>MSRDEIDQDKKYQQWQKTYQSTAVELPPQSIDSRILNAAHSAVDDVSDTGIDTAPVKRAWYVPASYVAIVVISLSVVIKIGFEPEVLQMPADDALLKEERPIEADSAQSEIQEEVRVDIRADVQVMSADVPRPQKREKKKSADMQYRNKQQKAKRKFVRGNEVEEIKELKFLHESEAAPSGVRKRSVDKARLSGEVAEMDEVTVSDANTVDGQQWQINNMLKLLENGQFENLKQALKAYRKTYGGVSDGEPGKSKLPEPLLIWERENMPYSDK</sequence>
<dbReference type="AlphaFoldDB" id="A0A3B0XQ34"/>
<reference evidence="3" key="1">
    <citation type="submission" date="2018-06" db="EMBL/GenBank/DDBJ databases">
        <authorList>
            <person name="Zhirakovskaya E."/>
        </authorList>
    </citation>
    <scope>NUCLEOTIDE SEQUENCE</scope>
</reference>
<name>A0A3B0XQ34_9ZZZZ</name>
<accession>A0A3B0XQ34</accession>
<evidence type="ECO:0000256" key="1">
    <source>
        <dbReference type="SAM" id="MobiDB-lite"/>
    </source>
</evidence>
<protein>
    <submittedName>
        <fullName evidence="3">Uncharacterized protein</fullName>
    </submittedName>
</protein>
<keyword evidence="2" id="KW-0472">Membrane</keyword>
<evidence type="ECO:0000313" key="3">
    <source>
        <dbReference type="EMBL" id="VAW65357.1"/>
    </source>
</evidence>
<keyword evidence="2" id="KW-1133">Transmembrane helix</keyword>
<evidence type="ECO:0000256" key="2">
    <source>
        <dbReference type="SAM" id="Phobius"/>
    </source>
</evidence>